<comment type="cofactor">
    <cofactor evidence="1 14 15">
        <name>heme</name>
        <dbReference type="ChEBI" id="CHEBI:30413"/>
    </cofactor>
</comment>
<dbReference type="Proteomes" id="UP000808372">
    <property type="component" value="Unplaced"/>
</dbReference>
<evidence type="ECO:0000256" key="16">
    <source>
        <dbReference type="SAM" id="Phobius"/>
    </source>
</evidence>
<evidence type="ECO:0000313" key="18">
    <source>
        <dbReference type="RefSeq" id="XP_038842913.1"/>
    </source>
</evidence>
<dbReference type="PROSITE" id="PS00086">
    <property type="entry name" value="CYTOCHROME_P450"/>
    <property type="match status" value="2"/>
</dbReference>
<evidence type="ECO:0000256" key="7">
    <source>
        <dbReference type="ARBA" id="ARBA00022824"/>
    </source>
</evidence>
<feature type="transmembrane region" description="Helical" evidence="16">
    <location>
        <begin position="216"/>
        <end position="234"/>
    </location>
</feature>
<proteinExistence type="inferred from homology"/>
<evidence type="ECO:0000256" key="9">
    <source>
        <dbReference type="ARBA" id="ARBA00023002"/>
    </source>
</evidence>
<keyword evidence="7 15" id="KW-0256">Endoplasmic reticulum</keyword>
<keyword evidence="16" id="KW-1133">Transmembrane helix</keyword>
<keyword evidence="6 14" id="KW-0479">Metal-binding</keyword>
<keyword evidence="17" id="KW-1185">Reference proteome</keyword>
<dbReference type="GeneID" id="120042128"/>
<dbReference type="GO" id="GO:0005789">
    <property type="term" value="C:endoplasmic reticulum membrane"/>
    <property type="evidence" value="ECO:0007669"/>
    <property type="project" value="UniProtKB-SubCell"/>
</dbReference>
<dbReference type="InterPro" id="IPR002402">
    <property type="entry name" value="Cyt_P450_E_grp-II"/>
</dbReference>
<dbReference type="PANTHER" id="PTHR24302:SF32">
    <property type="entry name" value="CYTOCHROME P450, FAMILY 3, SUBFAMILY A, POLYPEPTIDE 65"/>
    <property type="match status" value="1"/>
</dbReference>
<comment type="catalytic activity">
    <reaction evidence="13 15">
        <text>an organic molecule + reduced [NADPH--hemoprotein reductase] + O2 = an alcohol + oxidized [NADPH--hemoprotein reductase] + H2O + H(+)</text>
        <dbReference type="Rhea" id="RHEA:17149"/>
        <dbReference type="Rhea" id="RHEA-COMP:11964"/>
        <dbReference type="Rhea" id="RHEA-COMP:11965"/>
        <dbReference type="ChEBI" id="CHEBI:15377"/>
        <dbReference type="ChEBI" id="CHEBI:15378"/>
        <dbReference type="ChEBI" id="CHEBI:15379"/>
        <dbReference type="ChEBI" id="CHEBI:30879"/>
        <dbReference type="ChEBI" id="CHEBI:57618"/>
        <dbReference type="ChEBI" id="CHEBI:58210"/>
        <dbReference type="ChEBI" id="CHEBI:142491"/>
        <dbReference type="EC" id="1.14.14.1"/>
    </reaction>
</comment>
<dbReference type="InterPro" id="IPR001128">
    <property type="entry name" value="Cyt_P450"/>
</dbReference>
<evidence type="ECO:0000256" key="3">
    <source>
        <dbReference type="ARBA" id="ARBA00004406"/>
    </source>
</evidence>
<dbReference type="GO" id="GO:0016712">
    <property type="term" value="F:oxidoreductase activity, acting on paired donors, with incorporation or reduction of molecular oxygen, reduced flavin or flavoprotein as one donor, and incorporation of one atom of oxygen"/>
    <property type="evidence" value="ECO:0007669"/>
    <property type="project" value="UniProtKB-EC"/>
</dbReference>
<dbReference type="PRINTS" id="PR01689">
    <property type="entry name" value="EP450IICYP3A"/>
</dbReference>
<feature type="transmembrane region" description="Helical" evidence="16">
    <location>
        <begin position="775"/>
        <end position="793"/>
    </location>
</feature>
<dbReference type="GO" id="GO:0008395">
    <property type="term" value="F:steroid hydroxylase activity"/>
    <property type="evidence" value="ECO:0007669"/>
    <property type="project" value="TreeGrafter"/>
</dbReference>
<keyword evidence="11 15" id="KW-0503">Monooxygenase</keyword>
<dbReference type="PANTHER" id="PTHR24302">
    <property type="entry name" value="CYTOCHROME P450 FAMILY 3"/>
    <property type="match status" value="1"/>
</dbReference>
<keyword evidence="5 14" id="KW-0349">Heme</keyword>
<feature type="transmembrane region" description="Helical" evidence="16">
    <location>
        <begin position="570"/>
        <end position="587"/>
    </location>
</feature>
<keyword evidence="9 15" id="KW-0560">Oxidoreductase</keyword>
<dbReference type="InterPro" id="IPR036396">
    <property type="entry name" value="Cyt_P450_sf"/>
</dbReference>
<evidence type="ECO:0000256" key="1">
    <source>
        <dbReference type="ARBA" id="ARBA00001971"/>
    </source>
</evidence>
<evidence type="ECO:0000256" key="11">
    <source>
        <dbReference type="ARBA" id="ARBA00023033"/>
    </source>
</evidence>
<organism evidence="17 18">
    <name type="scientific">Salvelinus namaycush</name>
    <name type="common">Lake trout</name>
    <name type="synonym">Salmo namaycush</name>
    <dbReference type="NCBI Taxonomy" id="8040"/>
    <lineage>
        <taxon>Eukaryota</taxon>
        <taxon>Metazoa</taxon>
        <taxon>Chordata</taxon>
        <taxon>Craniata</taxon>
        <taxon>Vertebrata</taxon>
        <taxon>Euteleostomi</taxon>
        <taxon>Actinopterygii</taxon>
        <taxon>Neopterygii</taxon>
        <taxon>Teleostei</taxon>
        <taxon>Protacanthopterygii</taxon>
        <taxon>Salmoniformes</taxon>
        <taxon>Salmonidae</taxon>
        <taxon>Salmoninae</taxon>
        <taxon>Salvelinus</taxon>
    </lineage>
</organism>
<keyword evidence="16" id="KW-0812">Transmembrane</keyword>
<dbReference type="EC" id="1.14.14.-" evidence="15"/>
<evidence type="ECO:0000256" key="15">
    <source>
        <dbReference type="RuleBase" id="RU368049"/>
    </source>
</evidence>
<dbReference type="Gene3D" id="1.10.630.10">
    <property type="entry name" value="Cytochrome P450"/>
    <property type="match status" value="2"/>
</dbReference>
<feature type="transmembrane region" description="Helical" evidence="16">
    <location>
        <begin position="12"/>
        <end position="33"/>
    </location>
</feature>
<dbReference type="FunFam" id="1.10.630.10:FF:000003">
    <property type="entry name" value="cytochrome P450 3A12-like isoform X2"/>
    <property type="match status" value="2"/>
</dbReference>
<dbReference type="GO" id="GO:0005506">
    <property type="term" value="F:iron ion binding"/>
    <property type="evidence" value="ECO:0007669"/>
    <property type="project" value="UniProtKB-UniRule"/>
</dbReference>
<dbReference type="Pfam" id="PF00067">
    <property type="entry name" value="p450"/>
    <property type="match status" value="2"/>
</dbReference>
<dbReference type="AlphaFoldDB" id="A0A8U0U7V2"/>
<comment type="similarity">
    <text evidence="4 15">Belongs to the cytochrome P450 family.</text>
</comment>
<dbReference type="SUPFAM" id="SSF48264">
    <property type="entry name" value="Cytochrome P450"/>
    <property type="match status" value="2"/>
</dbReference>
<feature type="binding site" description="axial binding residue" evidence="14">
    <location>
        <position position="447"/>
    </location>
    <ligand>
        <name>heme</name>
        <dbReference type="ChEBI" id="CHEBI:30413"/>
    </ligand>
    <ligandPart>
        <name>Fe</name>
        <dbReference type="ChEBI" id="CHEBI:18248"/>
    </ligandPart>
</feature>
<evidence type="ECO:0000256" key="5">
    <source>
        <dbReference type="ARBA" id="ARBA00022617"/>
    </source>
</evidence>
<dbReference type="GO" id="GO:0020037">
    <property type="term" value="F:heme binding"/>
    <property type="evidence" value="ECO:0007669"/>
    <property type="project" value="UniProtKB-UniRule"/>
</dbReference>
<evidence type="ECO:0000256" key="12">
    <source>
        <dbReference type="ARBA" id="ARBA00023136"/>
    </source>
</evidence>
<evidence type="ECO:0000256" key="8">
    <source>
        <dbReference type="ARBA" id="ARBA00022848"/>
    </source>
</evidence>
<keyword evidence="10 14" id="KW-0408">Iron</keyword>
<protein>
    <recommendedName>
        <fullName evidence="15">Cytochrome P450 3A</fullName>
        <ecNumber evidence="15">1.14.14.-</ecNumber>
    </recommendedName>
</protein>
<comment type="function">
    <text evidence="15">Cytochromes P450 are a group of heme-thiolate monooxygenases. In liver microsomes, this enzyme is involved in an NADPH-dependent electron transport pathway. It oxidizes a variety of structurally unrelated compounds, including steroids, fatty acids, and xenobiotics.</text>
</comment>
<dbReference type="KEGG" id="snh:120042128"/>
<accession>A0A8U0U7V2</accession>
<dbReference type="InterPro" id="IPR017972">
    <property type="entry name" value="Cyt_P450_CS"/>
</dbReference>
<dbReference type="InterPro" id="IPR008072">
    <property type="entry name" value="Cyt_P450_E_CYP3A"/>
</dbReference>
<evidence type="ECO:0000256" key="10">
    <source>
        <dbReference type="ARBA" id="ARBA00023004"/>
    </source>
</evidence>
<evidence type="ECO:0000313" key="17">
    <source>
        <dbReference type="Proteomes" id="UP000808372"/>
    </source>
</evidence>
<name>A0A8U0U7V2_SALNM</name>
<keyword evidence="8 15" id="KW-0492">Microsome</keyword>
<dbReference type="PRINTS" id="PR00385">
    <property type="entry name" value="P450"/>
</dbReference>
<evidence type="ECO:0000256" key="4">
    <source>
        <dbReference type="ARBA" id="ARBA00010617"/>
    </source>
</evidence>
<comment type="subcellular location">
    <subcellularLocation>
        <location evidence="3 15">Endoplasmic reticulum membrane</location>
        <topology evidence="3">Peripheral membrane protein</topology>
    </subcellularLocation>
    <subcellularLocation>
        <location evidence="2 15">Microsome membrane</location>
        <topology evidence="2">Peripheral membrane protein</topology>
    </subcellularLocation>
</comment>
<evidence type="ECO:0000256" key="2">
    <source>
        <dbReference type="ARBA" id="ARBA00004174"/>
    </source>
</evidence>
<reference evidence="18" key="1">
    <citation type="submission" date="2025-08" db="UniProtKB">
        <authorList>
            <consortium name="RefSeq"/>
        </authorList>
    </citation>
    <scope>IDENTIFICATION</scope>
    <source>
        <tissue evidence="18">White muscle</tissue>
    </source>
</reference>
<evidence type="ECO:0000256" key="14">
    <source>
        <dbReference type="PIRSR" id="PIRSR602402-1"/>
    </source>
</evidence>
<dbReference type="InterPro" id="IPR050705">
    <property type="entry name" value="Cytochrome_P450_3A"/>
</dbReference>
<evidence type="ECO:0000256" key="6">
    <source>
        <dbReference type="ARBA" id="ARBA00022723"/>
    </source>
</evidence>
<evidence type="ECO:0000256" key="13">
    <source>
        <dbReference type="ARBA" id="ARBA00047827"/>
    </source>
</evidence>
<keyword evidence="12 16" id="KW-0472">Membrane</keyword>
<gene>
    <name evidence="18" type="primary">LOC120042128</name>
</gene>
<dbReference type="PRINTS" id="PR00464">
    <property type="entry name" value="EP450II"/>
</dbReference>
<sequence length="1074" mass="123436">MSFLPYFSAETWTLLALLITLILVYGYWPYGVFTKMGVPGPKPLPYFGTMMEYRKGITNFDTECFQKYGRIWGIYDGRQPVLCIMDKSMIKTVLIKECYNIFTNRRNFMFLSGEMFDAVSVAEDDTWRRIRSVLSPSFTSGRLKEMFCNMKQHSANLLNGMKKQADKDQTIEVKEFFGPYSMDVVTSTSFSVDIDSLNNPSDPFVSNVKKILKFDLFNPLFLLILLFPFIGPILEKMKFTFAPTAVMDFFYASLAKIKSGRDTGNSTNRVDFLQLMIDSQKGSDTKTGEEQTKGLTDHEILSQAIIFIFAGYETSSSTMSFLAYNLATNPHVMTKLQEEIDTVFPNKAPIQYEALMQMDYLDCVLNESLRLYPIAPRLERVAKKTVEINGIVIPKDCVVMVPTWTLHRDPEIWSDPEEFKPERFSKENKESIDPYTYMPFGAGPRNCIGMRFALIMIKLAMVEILQSFTFSVCDETEVFFRRDTIIPCNLHGLKQSTEKSNERSVVEICRVHRRTRLEPDRKKQLKTCQTIGELNSNEPERKRSLCFQKQRGGEPEEKMMSFLPYFSAETWTLLALLITLILVYGYWPYGVFTKMGVPGPKPLPYFGTMMEYRKGFTNFDTECFQKYGRIWGIYDGRQPVLCIMDQSLIKTVLIKECYNIFTNRRNFMFLNGELFDALSFAEDDTWRRIRSVLSPSFTSGRLKEMFVIMKQHSANLLNGMKKQADKDQTIEVKEFFGPYSMDVVTSTAFSVDIDSLNNPSDPFVSNVKKMIKFDMFNPLLLLVVLFPFTGPILEKMKFSFFPSAVTDFFYASLAKIKSGRDTGNSTSRVDFLQLMIDSQKGNDTKTGEEQTKGLTDHEILSQAMIFIFGGYETSSTTMSFLAYNLATNPHTMTKLQEEIDTVFPNKAPIQYEALMQMDYLDCVLNESLRLYPVMLRLERVAKKTVEINGIVIPKDCVVLVPTWTLHRDPEIWSDPEEFKPERFSKENKESIDPYTYMPFGAGPRNCIGMRFALIMIKLAMVEILQSFTFSVCDETEIPLEMDIQGMLMPKRPIKLRLEPRSNIPSNTTTTSLKS</sequence>
<dbReference type="RefSeq" id="XP_038842913.1">
    <property type="nucleotide sequence ID" value="XM_038986985.1"/>
</dbReference>